<dbReference type="EMBL" id="LN714485">
    <property type="protein sequence ID" value="CEL68878.1"/>
    <property type="molecule type" value="Genomic_DNA"/>
</dbReference>
<evidence type="ECO:0000313" key="2">
    <source>
        <dbReference type="EMBL" id="CBZ54177.1"/>
    </source>
</evidence>
<feature type="region of interest" description="Disordered" evidence="1">
    <location>
        <begin position="797"/>
        <end position="831"/>
    </location>
</feature>
<feature type="compositionally biased region" description="Basic and acidic residues" evidence="1">
    <location>
        <begin position="708"/>
        <end position="748"/>
    </location>
</feature>
<feature type="region of interest" description="Disordered" evidence="1">
    <location>
        <begin position="1054"/>
        <end position="1180"/>
    </location>
</feature>
<feature type="compositionally biased region" description="Acidic residues" evidence="1">
    <location>
        <begin position="500"/>
        <end position="509"/>
    </location>
</feature>
<evidence type="ECO:0000313" key="4">
    <source>
        <dbReference type="Proteomes" id="UP000007494"/>
    </source>
</evidence>
<feature type="region of interest" description="Disordered" evidence="1">
    <location>
        <begin position="494"/>
        <end position="587"/>
    </location>
</feature>
<dbReference type="GeneID" id="13442108"/>
<feature type="compositionally biased region" description="Polar residues" evidence="1">
    <location>
        <begin position="673"/>
        <end position="684"/>
    </location>
</feature>
<evidence type="ECO:0000256" key="1">
    <source>
        <dbReference type="SAM" id="MobiDB-lite"/>
    </source>
</evidence>
<reference evidence="3" key="4">
    <citation type="journal article" date="2015" name="PLoS ONE">
        <title>Comprehensive Evaluation of Toxoplasma gondii VEG and Neospora caninum LIV Genomes with Tachyzoite Stage Transcriptome and Proteome Defines Novel Transcript Features.</title>
        <authorList>
            <person name="Ramaprasad A."/>
            <person name="Mourier T."/>
            <person name="Naeem R."/>
            <person name="Malas T.B."/>
            <person name="Moussa E."/>
            <person name="Panigrahi A."/>
            <person name="Vermont S.J."/>
            <person name="Otto T.D."/>
            <person name="Wastling J."/>
            <person name="Pain A."/>
        </authorList>
    </citation>
    <scope>NUCLEOTIDE SEQUENCE</scope>
    <source>
        <strain evidence="3">Liverpool</strain>
    </source>
</reference>
<feature type="region of interest" description="Disordered" evidence="1">
    <location>
        <begin position="405"/>
        <end position="436"/>
    </location>
</feature>
<feature type="compositionally biased region" description="Basic residues" evidence="1">
    <location>
        <begin position="161"/>
        <end position="178"/>
    </location>
</feature>
<feature type="compositionally biased region" description="Basic and acidic residues" evidence="1">
    <location>
        <begin position="221"/>
        <end position="236"/>
    </location>
</feature>
<reference evidence="2" key="2">
    <citation type="submission" date="2011-03" db="EMBL/GenBank/DDBJ databases">
        <title>Comparative genomics and transcriptomics of Neospora caninum and Toxoplasma gondii.</title>
        <authorList>
            <person name="Reid A.J."/>
            <person name="Sohal A."/>
            <person name="Harris D."/>
            <person name="Quail M."/>
            <person name="Sanders M."/>
            <person name="Berriman M."/>
            <person name="Wastling J.M."/>
            <person name="Pain A."/>
        </authorList>
    </citation>
    <scope>NUCLEOTIDE SEQUENCE</scope>
    <source>
        <strain evidence="2">Liverpool</strain>
    </source>
</reference>
<feature type="compositionally biased region" description="Low complexity" evidence="1">
    <location>
        <begin position="366"/>
        <end position="384"/>
    </location>
</feature>
<feature type="compositionally biased region" description="Basic and acidic residues" evidence="1">
    <location>
        <begin position="540"/>
        <end position="575"/>
    </location>
</feature>
<feature type="compositionally biased region" description="Basic and acidic residues" evidence="1">
    <location>
        <begin position="180"/>
        <end position="209"/>
    </location>
</feature>
<feature type="compositionally biased region" description="Polar residues" evidence="1">
    <location>
        <begin position="1084"/>
        <end position="1100"/>
    </location>
</feature>
<proteinExistence type="predicted"/>
<feature type="region of interest" description="Disordered" evidence="1">
    <location>
        <begin position="649"/>
        <end position="748"/>
    </location>
</feature>
<feature type="region of interest" description="Disordered" evidence="1">
    <location>
        <begin position="849"/>
        <end position="893"/>
    </location>
</feature>
<feature type="compositionally biased region" description="Basic and acidic residues" evidence="1">
    <location>
        <begin position="849"/>
        <end position="882"/>
    </location>
</feature>
<feature type="region of interest" description="Disordered" evidence="1">
    <location>
        <begin position="286"/>
        <end position="384"/>
    </location>
</feature>
<reference evidence="2" key="1">
    <citation type="submission" date="2011-02" db="EMBL/GenBank/DDBJ databases">
        <authorList>
            <person name="Aslett M."/>
        </authorList>
    </citation>
    <scope>NUCLEOTIDE SEQUENCE</scope>
    <source>
        <strain evidence="2">Liverpool</strain>
    </source>
</reference>
<dbReference type="EMBL" id="FR823391">
    <property type="protein sequence ID" value="CBZ54177.1"/>
    <property type="molecule type" value="Genomic_DNA"/>
</dbReference>
<reference evidence="4" key="3">
    <citation type="journal article" date="2012" name="PLoS Pathog.">
        <title>Comparative genomics of the apicomplexan parasites Toxoplasma gondii and Neospora caninum: Coccidia differing in host range and transmission strategy.</title>
        <authorList>
            <person name="Reid A.J."/>
            <person name="Vermont S.J."/>
            <person name="Cotton J.A."/>
            <person name="Harris D."/>
            <person name="Hill-Cawthorne G.A."/>
            <person name="Konen-Waisman S."/>
            <person name="Latham S.M."/>
            <person name="Mourier T."/>
            <person name="Norton R."/>
            <person name="Quail M.A."/>
            <person name="Sanders M."/>
            <person name="Shanmugam D."/>
            <person name="Sohal A."/>
            <person name="Wasmuth J.D."/>
            <person name="Brunk B."/>
            <person name="Grigg M.E."/>
            <person name="Howard J.C."/>
            <person name="Parkinson J."/>
            <person name="Roos D.S."/>
            <person name="Trees A.J."/>
            <person name="Berriman M."/>
            <person name="Pain A."/>
            <person name="Wastling J.M."/>
        </authorList>
    </citation>
    <scope>NUCLEOTIDE SEQUENCE [LARGE SCALE GENOMIC DNA]</scope>
    <source>
        <strain evidence="4">Liverpool</strain>
    </source>
</reference>
<feature type="compositionally biased region" description="Low complexity" evidence="1">
    <location>
        <begin position="649"/>
        <end position="672"/>
    </location>
</feature>
<dbReference type="InterPro" id="IPR043504">
    <property type="entry name" value="Peptidase_S1_PA_chymotrypsin"/>
</dbReference>
<sequence>MTTRRSAGPLSLFVRRSRSLSRPSLCLFIALFSFCYAAIGGCSLALRCSPAVRTPPVDSLSACVSSSSLSPSAAPGGLSSPVAVRCSASSRALCSASAPRRSSALCCSHPHDGGTENAKEPRTRDLHALLLQAAAVEDSKVLLLLESAARLYANPESSRRLRERNRGRRRESRIKQGRTGRPDGNERRRAEQSDRALRARDTHFEDAFHPENAVLGLSPGDGHEVERPRVENETRTGGKGNATSTDSAPELPKGFLPLLFSRNARFANTGVPTVFRPLPPFLSLRRDRGRAGREDTEGKRDDAREDDCEGETEGAGDEDVPPFLHRLPPDALQKQLRERRKWKPPSAVRALLENPRVDQTGNEPNASFSVHSSSGSSPSSFASSCPSHAFSPACDASAVVASSVSSSSPELPGAASSLASAASEDRPSGRIRGRRGVGPRVIEATAILARVVKCESCSRGDSSQERWHAFPASGVFIHPSGILVTNFHVLDSSQDRADADGEQEGTAEPEGEREREEREEEEQEEEARGGKESGAQVVEKSQDTSGKMDQRRGGGETERWGGAFDKARGGADRRGTARQKSRHRKRSFTQREEMFIVMDRRGRCWPVQEVLAADEETDLALLKVDWDGLVDGASLSPSALPLFSPSVLTDVSARSPSSPSPSLGSYGRPRSGQLSPGLSRSPSTAREGPEDTVSLPFSREVQAPSDGAHGDARITPDRARHRLAGDEEARTDRGISDRRDEDRYWSGSRGDREVAWIPIARLPASEGTGVVVSSHPSGRFFSLSSGIVSRYFVSGRSGGDRGGHGQAPQTPRAHAALPRVGKKSPGGEGASNPSVCAFCAALRERPGAQAELQDRAERRNDARRRGENGEDGKRRRGSEGNRKRNASVETGAEGQEARRHCMFVTGVFRFGSTTHAASRFALFLRHCCGFLSARLASPRSRFVTAWICSRPPFTTVTPCGFHSRVPFGLLCLGPVLPCLRFHGFTSLFVPLVSCFVARLLWIFLGMRWRLSLSVSVLAVTADFARGSSGAPVSDAATGELLGIAQSTSSLYCGPGSEAPHGVDQGKGKRRKLSSGLPASWPAPSASQEAAENATANQSSAAFADAPRDHAGSWTGTRRLGNSDKAEREENGELGEPVACGYEGEGRRQRDGGRGRHGARQDAETREKKRHEGRRSGQAGCESRTLQMVVKTCIPSLYIFDLLEDS</sequence>
<dbReference type="RefSeq" id="XP_003884208.1">
    <property type="nucleotide sequence ID" value="XM_003884159.1"/>
</dbReference>
<dbReference type="InParanoid" id="F0VLP9"/>
<dbReference type="eggNOG" id="ENOG502QZ06">
    <property type="taxonomic scope" value="Eukaryota"/>
</dbReference>
<feature type="region of interest" description="Disordered" evidence="1">
    <location>
        <begin position="155"/>
        <end position="251"/>
    </location>
</feature>
<dbReference type="VEuPathDB" id="ToxoDB:NCLIV_046090"/>
<feature type="compositionally biased region" description="Basic and acidic residues" evidence="1">
    <location>
        <begin position="1120"/>
        <end position="1130"/>
    </location>
</feature>
<protein>
    <submittedName>
        <fullName evidence="2">Uncharacterized protein</fullName>
    </submittedName>
</protein>
<feature type="compositionally biased region" description="Acidic residues" evidence="1">
    <location>
        <begin position="304"/>
        <end position="320"/>
    </location>
</feature>
<gene>
    <name evidence="3" type="ORF">BN1204_046090</name>
    <name evidence="2" type="ORF">NCLIV_046090</name>
</gene>
<feature type="compositionally biased region" description="Basic and acidic residues" evidence="1">
    <location>
        <begin position="1143"/>
        <end position="1166"/>
    </location>
</feature>
<name>F0VLP9_NEOCL</name>
<dbReference type="OMA" id="ERRKWKP"/>
<feature type="compositionally biased region" description="Low complexity" evidence="1">
    <location>
        <begin position="405"/>
        <end position="422"/>
    </location>
</feature>
<dbReference type="SUPFAM" id="SSF50494">
    <property type="entry name" value="Trypsin-like serine proteases"/>
    <property type="match status" value="1"/>
</dbReference>
<dbReference type="InterPro" id="IPR009003">
    <property type="entry name" value="Peptidase_S1_PA"/>
</dbReference>
<keyword evidence="4" id="KW-1185">Reference proteome</keyword>
<evidence type="ECO:0000313" key="3">
    <source>
        <dbReference type="EMBL" id="CEL68878.1"/>
    </source>
</evidence>
<dbReference type="AlphaFoldDB" id="F0VLP9"/>
<feature type="compositionally biased region" description="Basic and acidic residues" evidence="1">
    <location>
        <begin position="286"/>
        <end position="303"/>
    </location>
</feature>
<feature type="compositionally biased region" description="Basic residues" evidence="1">
    <location>
        <begin position="576"/>
        <end position="587"/>
    </location>
</feature>
<accession>F0VLP9</accession>
<dbReference type="Proteomes" id="UP000007494">
    <property type="component" value="Chromosome X"/>
</dbReference>
<dbReference type="OrthoDB" id="1636974at2759"/>
<organism evidence="2 4">
    <name type="scientific">Neospora caninum (strain Liverpool)</name>
    <dbReference type="NCBI Taxonomy" id="572307"/>
    <lineage>
        <taxon>Eukaryota</taxon>
        <taxon>Sar</taxon>
        <taxon>Alveolata</taxon>
        <taxon>Apicomplexa</taxon>
        <taxon>Conoidasida</taxon>
        <taxon>Coccidia</taxon>
        <taxon>Eucoccidiorida</taxon>
        <taxon>Eimeriorina</taxon>
        <taxon>Sarcocystidae</taxon>
        <taxon>Neospora</taxon>
    </lineage>
</organism>
<dbReference type="Gene3D" id="2.40.10.10">
    <property type="entry name" value="Trypsin-like serine proteases"/>
    <property type="match status" value="1"/>
</dbReference>